<dbReference type="Gene3D" id="3.50.50.60">
    <property type="entry name" value="FAD/NAD(P)-binding domain"/>
    <property type="match status" value="2"/>
</dbReference>
<organism evidence="4 5">
    <name type="scientific">Actinomadura chokoriensis</name>
    <dbReference type="NCBI Taxonomy" id="454156"/>
    <lineage>
        <taxon>Bacteria</taxon>
        <taxon>Bacillati</taxon>
        <taxon>Actinomycetota</taxon>
        <taxon>Actinomycetes</taxon>
        <taxon>Streptosporangiales</taxon>
        <taxon>Thermomonosporaceae</taxon>
        <taxon>Actinomadura</taxon>
    </lineage>
</organism>
<feature type="domain" description="FAD-binding" evidence="3">
    <location>
        <begin position="7"/>
        <end position="327"/>
    </location>
</feature>
<dbReference type="EMBL" id="JAXCEH010000019">
    <property type="protein sequence ID" value="MFA1557162.1"/>
    <property type="molecule type" value="Genomic_DNA"/>
</dbReference>
<dbReference type="PANTHER" id="PTHR43476">
    <property type="entry name" value="3-(3-HYDROXY-PHENYL)PROPIONATE/3-HYDROXYCINNAMIC ACID HYDROXYLASE"/>
    <property type="match status" value="1"/>
</dbReference>
<dbReference type="SUPFAM" id="SSF51905">
    <property type="entry name" value="FAD/NAD(P)-binding domain"/>
    <property type="match status" value="1"/>
</dbReference>
<gene>
    <name evidence="4" type="ORF">SM436_26085</name>
</gene>
<dbReference type="PRINTS" id="PR00420">
    <property type="entry name" value="RNGMNOXGNASE"/>
</dbReference>
<dbReference type="InterPro" id="IPR050631">
    <property type="entry name" value="PheA/TfdB_FAD_monoxygenase"/>
</dbReference>
<dbReference type="PANTHER" id="PTHR43476:SF5">
    <property type="entry name" value="FAD-DEPENDENT MONOOXYGENASE"/>
    <property type="match status" value="1"/>
</dbReference>
<sequence>MNGLVERTDCCIVGGGPAGMFLGLLLARCGIGVTVLEKHGDFLRDFRGDTVHASTLRLLDELGLADRFAKIPHQRIDRVRLQLDEGTFHLPDFTRLRPPYDHLAMAPQWDLLNLLAEAGAEEPTFRLLMRATAEGLIREGGRVAGVVYRDADGARHRLPALVTVACDGRDSAVRRLAGLDRHRHAFGAPEDTLWFSFPRSPDDAQGLVIRFSAGRGLVLVDRGDYWQCAYLIRKGSFDRLREQDVDVLRRGVTALLPWLADRVGTLASWDDVRVLDVRIDRLGRWHAPGVLCVGDAAHAMSPIAGVGINLAIQDAVAAARILERPLRRGTPPSPGTLARVRRRRRWPTAATQTMQRLIQRSVYPPDSSGDGHASPARPAAEAGRAPVPLRLLRRFPALGAGPARLVGLGLIRERPPAAALRSPAES</sequence>
<proteinExistence type="predicted"/>
<name>A0ABV4R2P6_9ACTN</name>
<dbReference type="InterPro" id="IPR002938">
    <property type="entry name" value="FAD-bd"/>
</dbReference>
<dbReference type="Proteomes" id="UP001569904">
    <property type="component" value="Unassembled WGS sequence"/>
</dbReference>
<evidence type="ECO:0000313" key="4">
    <source>
        <dbReference type="EMBL" id="MFA1557162.1"/>
    </source>
</evidence>
<dbReference type="NCBIfam" id="NF004833">
    <property type="entry name" value="PRK06185.1-1"/>
    <property type="match status" value="1"/>
</dbReference>
<evidence type="ECO:0000256" key="2">
    <source>
        <dbReference type="SAM" id="MobiDB-lite"/>
    </source>
</evidence>
<protein>
    <submittedName>
        <fullName evidence="4">FAD-dependent oxidoreductase</fullName>
    </submittedName>
</protein>
<reference evidence="4 5" key="1">
    <citation type="submission" date="2023-11" db="EMBL/GenBank/DDBJ databases">
        <title>Actinomadura monticuli sp. nov., isolated from volcanic ash.</title>
        <authorList>
            <person name="Lee S.D."/>
            <person name="Yang H."/>
            <person name="Kim I.S."/>
        </authorList>
    </citation>
    <scope>NUCLEOTIDE SEQUENCE [LARGE SCALE GENOMIC DNA]</scope>
    <source>
        <strain evidence="4 5">DSM 45346</strain>
    </source>
</reference>
<feature type="compositionally biased region" description="Low complexity" evidence="2">
    <location>
        <begin position="373"/>
        <end position="385"/>
    </location>
</feature>
<keyword evidence="1" id="KW-0560">Oxidoreductase</keyword>
<dbReference type="InterPro" id="IPR036188">
    <property type="entry name" value="FAD/NAD-bd_sf"/>
</dbReference>
<evidence type="ECO:0000313" key="5">
    <source>
        <dbReference type="Proteomes" id="UP001569904"/>
    </source>
</evidence>
<evidence type="ECO:0000256" key="1">
    <source>
        <dbReference type="ARBA" id="ARBA00023002"/>
    </source>
</evidence>
<evidence type="ECO:0000259" key="3">
    <source>
        <dbReference type="Pfam" id="PF01494"/>
    </source>
</evidence>
<dbReference type="RefSeq" id="WP_371943904.1">
    <property type="nucleotide sequence ID" value="NZ_JAXCEH010000019.1"/>
</dbReference>
<feature type="region of interest" description="Disordered" evidence="2">
    <location>
        <begin position="358"/>
        <end position="385"/>
    </location>
</feature>
<accession>A0ABV4R2P6</accession>
<keyword evidence="5" id="KW-1185">Reference proteome</keyword>
<dbReference type="Pfam" id="PF01494">
    <property type="entry name" value="FAD_binding_3"/>
    <property type="match status" value="1"/>
</dbReference>
<comment type="caution">
    <text evidence="4">The sequence shown here is derived from an EMBL/GenBank/DDBJ whole genome shotgun (WGS) entry which is preliminary data.</text>
</comment>
<dbReference type="NCBIfam" id="NF004834">
    <property type="entry name" value="PRK06185.1-3"/>
    <property type="match status" value="1"/>
</dbReference>